<evidence type="ECO:0000256" key="1">
    <source>
        <dbReference type="SAM" id="MobiDB-lite"/>
    </source>
</evidence>
<proteinExistence type="predicted"/>
<feature type="compositionally biased region" description="Polar residues" evidence="1">
    <location>
        <begin position="284"/>
        <end position="293"/>
    </location>
</feature>
<dbReference type="Proteomes" id="UP000030669">
    <property type="component" value="Unassembled WGS sequence"/>
</dbReference>
<gene>
    <name evidence="2" type="ORF">GLOTRDRAFT_96191</name>
</gene>
<evidence type="ECO:0000313" key="3">
    <source>
        <dbReference type="Proteomes" id="UP000030669"/>
    </source>
</evidence>
<dbReference type="EMBL" id="KB469310">
    <property type="protein sequence ID" value="EPQ51418.1"/>
    <property type="molecule type" value="Genomic_DNA"/>
</dbReference>
<keyword evidence="3" id="KW-1185">Reference proteome</keyword>
<protein>
    <submittedName>
        <fullName evidence="2">Uncharacterized protein</fullName>
    </submittedName>
</protein>
<feature type="region of interest" description="Disordered" evidence="1">
    <location>
        <begin position="600"/>
        <end position="647"/>
    </location>
</feature>
<reference evidence="2 3" key="1">
    <citation type="journal article" date="2012" name="Science">
        <title>The Paleozoic origin of enzymatic lignin decomposition reconstructed from 31 fungal genomes.</title>
        <authorList>
            <person name="Floudas D."/>
            <person name="Binder M."/>
            <person name="Riley R."/>
            <person name="Barry K."/>
            <person name="Blanchette R.A."/>
            <person name="Henrissat B."/>
            <person name="Martinez A.T."/>
            <person name="Otillar R."/>
            <person name="Spatafora J.W."/>
            <person name="Yadav J.S."/>
            <person name="Aerts A."/>
            <person name="Benoit I."/>
            <person name="Boyd A."/>
            <person name="Carlson A."/>
            <person name="Copeland A."/>
            <person name="Coutinho P.M."/>
            <person name="de Vries R.P."/>
            <person name="Ferreira P."/>
            <person name="Findley K."/>
            <person name="Foster B."/>
            <person name="Gaskell J."/>
            <person name="Glotzer D."/>
            <person name="Gorecki P."/>
            <person name="Heitman J."/>
            <person name="Hesse C."/>
            <person name="Hori C."/>
            <person name="Igarashi K."/>
            <person name="Jurgens J.A."/>
            <person name="Kallen N."/>
            <person name="Kersten P."/>
            <person name="Kohler A."/>
            <person name="Kuees U."/>
            <person name="Kumar T.K.A."/>
            <person name="Kuo A."/>
            <person name="LaButti K."/>
            <person name="Larrondo L.F."/>
            <person name="Lindquist E."/>
            <person name="Ling A."/>
            <person name="Lombard V."/>
            <person name="Lucas S."/>
            <person name="Lundell T."/>
            <person name="Martin R."/>
            <person name="McLaughlin D.J."/>
            <person name="Morgenstern I."/>
            <person name="Morin E."/>
            <person name="Murat C."/>
            <person name="Nagy L.G."/>
            <person name="Nolan M."/>
            <person name="Ohm R.A."/>
            <person name="Patyshakuliyeva A."/>
            <person name="Rokas A."/>
            <person name="Ruiz-Duenas F.J."/>
            <person name="Sabat G."/>
            <person name="Salamov A."/>
            <person name="Samejima M."/>
            <person name="Schmutz J."/>
            <person name="Slot J.C."/>
            <person name="St John F."/>
            <person name="Stenlid J."/>
            <person name="Sun H."/>
            <person name="Sun S."/>
            <person name="Syed K."/>
            <person name="Tsang A."/>
            <person name="Wiebenga A."/>
            <person name="Young D."/>
            <person name="Pisabarro A."/>
            <person name="Eastwood D.C."/>
            <person name="Martin F."/>
            <person name="Cullen D."/>
            <person name="Grigoriev I.V."/>
            <person name="Hibbett D.S."/>
        </authorList>
    </citation>
    <scope>NUCLEOTIDE SEQUENCE [LARGE SCALE GENOMIC DNA]</scope>
    <source>
        <strain evidence="2 3">ATCC 11539</strain>
    </source>
</reference>
<feature type="compositionally biased region" description="Basic residues" evidence="1">
    <location>
        <begin position="611"/>
        <end position="627"/>
    </location>
</feature>
<dbReference type="RefSeq" id="XP_007869899.1">
    <property type="nucleotide sequence ID" value="XM_007871708.1"/>
</dbReference>
<dbReference type="KEGG" id="gtr:GLOTRDRAFT_96191"/>
<feature type="region of interest" description="Disordered" evidence="1">
    <location>
        <begin position="238"/>
        <end position="317"/>
    </location>
</feature>
<sequence>MAGPPRPTSTMPSTRWHHPKIPPFVVEIVREWQQNHTSSQLHTELKYIANFMLATDFDHGKYPDFSLYLLPLCFWWTEGSRKEIVRAVAAIKTKYPLAYTAATKSATDLSTAIPMPPRNWQPSFSMALDHPDESPTLNPDGSFKDASEISWVNSPTDELPPFDFSVPFPPCATLTGTLMSPDPSGFVGGHVQAAAPAAPSGERLDPAAKRSFNFVMDPHCSLRTERPIKRQATLEMTGTLAAGSMTKPKASTAPKGKVKTTGKAPAPNEGDPHAKTSEVPSLGISITRSDSQLSQATSTSTPSRASSDVPQADAASESISLRTRKWRNADPGADVFTIFEVLEEDDGFDEKGEPKTKTRYRCRVRTNSKETKQVFDGNLTTCQNHIAQKGLSHYKPYHDTCIEKDIKMHMRCIPTEEKARLQRVQAGDELGLHFACLHITRAPGIPAMLVYGRHLGHSCRNHGLGGLTEVVRDAGPKAVALHLQSFWHHSHRLQDLTLGQCGAPLALLYAPHAGSSPDQILFCAPFDAPALAELVVVEVPFDVKAAAESADAWAYEEDLANELVSPHEDNCELTELSPYRAEHLEPPCHCPLPPADPVLAPAAPAPTGRCMKNRKRKRDNYRNKRREQRQAEQRESGTSQKRVARERRRAVGEQVWVEVSLDGLHGSTSGYQAQCHLVKESERRPLTLESPELSGFRLIPWDGS</sequence>
<evidence type="ECO:0000313" key="2">
    <source>
        <dbReference type="EMBL" id="EPQ51418.1"/>
    </source>
</evidence>
<dbReference type="GeneID" id="19309809"/>
<dbReference type="AlphaFoldDB" id="S7PV61"/>
<name>S7PV61_GLOTA</name>
<dbReference type="HOGENOM" id="CLU_391831_0_0_1"/>
<accession>S7PV61</accession>
<organism evidence="2 3">
    <name type="scientific">Gloeophyllum trabeum (strain ATCC 11539 / FP-39264 / Madison 617)</name>
    <name type="common">Brown rot fungus</name>
    <dbReference type="NCBI Taxonomy" id="670483"/>
    <lineage>
        <taxon>Eukaryota</taxon>
        <taxon>Fungi</taxon>
        <taxon>Dikarya</taxon>
        <taxon>Basidiomycota</taxon>
        <taxon>Agaricomycotina</taxon>
        <taxon>Agaricomycetes</taxon>
        <taxon>Gloeophyllales</taxon>
        <taxon>Gloeophyllaceae</taxon>
        <taxon>Gloeophyllum</taxon>
    </lineage>
</organism>
<feature type="compositionally biased region" description="Low complexity" evidence="1">
    <location>
        <begin position="294"/>
        <end position="307"/>
    </location>
</feature>
<dbReference type="OrthoDB" id="3058369at2759"/>